<dbReference type="PANTHER" id="PTHR45831">
    <property type="entry name" value="LD24721P"/>
    <property type="match status" value="1"/>
</dbReference>
<evidence type="ECO:0000313" key="6">
    <source>
        <dbReference type="Proteomes" id="UP000229816"/>
    </source>
</evidence>
<dbReference type="PANTHER" id="PTHR45831:SF2">
    <property type="entry name" value="LD24721P"/>
    <property type="match status" value="1"/>
</dbReference>
<dbReference type="SUPFAM" id="SSF48452">
    <property type="entry name" value="TPR-like"/>
    <property type="match status" value="1"/>
</dbReference>
<evidence type="ECO:0000256" key="2">
    <source>
        <dbReference type="ARBA" id="ARBA00022803"/>
    </source>
</evidence>
<feature type="repeat" description="TPR" evidence="3">
    <location>
        <begin position="139"/>
        <end position="172"/>
    </location>
</feature>
<proteinExistence type="predicted"/>
<protein>
    <submittedName>
        <fullName evidence="5">Uncharacterized protein</fullName>
    </submittedName>
</protein>
<evidence type="ECO:0000256" key="1">
    <source>
        <dbReference type="ARBA" id="ARBA00022737"/>
    </source>
</evidence>
<dbReference type="EMBL" id="PFSF01000047">
    <property type="protein sequence ID" value="PJC28039.1"/>
    <property type="molecule type" value="Genomic_DNA"/>
</dbReference>
<dbReference type="SMART" id="SM00028">
    <property type="entry name" value="TPR"/>
    <property type="match status" value="3"/>
</dbReference>
<feature type="region of interest" description="Disordered" evidence="4">
    <location>
        <begin position="221"/>
        <end position="274"/>
    </location>
</feature>
<gene>
    <name evidence="5" type="ORF">CO054_02260</name>
</gene>
<evidence type="ECO:0000256" key="4">
    <source>
        <dbReference type="SAM" id="MobiDB-lite"/>
    </source>
</evidence>
<dbReference type="PROSITE" id="PS50005">
    <property type="entry name" value="TPR"/>
    <property type="match status" value="1"/>
</dbReference>
<dbReference type="GO" id="GO:0060090">
    <property type="term" value="F:molecular adaptor activity"/>
    <property type="evidence" value="ECO:0007669"/>
    <property type="project" value="TreeGrafter"/>
</dbReference>
<dbReference type="GO" id="GO:0072380">
    <property type="term" value="C:TRC complex"/>
    <property type="evidence" value="ECO:0007669"/>
    <property type="project" value="TreeGrafter"/>
</dbReference>
<dbReference type="Gene3D" id="1.25.40.10">
    <property type="entry name" value="Tetratricopeptide repeat domain"/>
    <property type="match status" value="1"/>
</dbReference>
<keyword evidence="1" id="KW-0677">Repeat</keyword>
<feature type="compositionally biased region" description="Pro residues" evidence="4">
    <location>
        <begin position="245"/>
        <end position="257"/>
    </location>
</feature>
<organism evidence="5 6">
    <name type="scientific">Candidatus Shapirobacteria bacterium CG_4_9_14_0_2_um_filter_39_11</name>
    <dbReference type="NCBI Taxonomy" id="1974478"/>
    <lineage>
        <taxon>Bacteria</taxon>
        <taxon>Candidatus Shapironibacteriota</taxon>
    </lineage>
</organism>
<accession>A0A2M8ESG1</accession>
<dbReference type="InterPro" id="IPR047150">
    <property type="entry name" value="SGT"/>
</dbReference>
<dbReference type="Pfam" id="PF13414">
    <property type="entry name" value="TPR_11"/>
    <property type="match status" value="1"/>
</dbReference>
<dbReference type="PROSITE" id="PS50293">
    <property type="entry name" value="TPR_REGION"/>
    <property type="match status" value="1"/>
</dbReference>
<comment type="caution">
    <text evidence="5">The sequence shown here is derived from an EMBL/GenBank/DDBJ whole genome shotgun (WGS) entry which is preliminary data.</text>
</comment>
<dbReference type="GO" id="GO:0006620">
    <property type="term" value="P:post-translational protein targeting to endoplasmic reticulum membrane"/>
    <property type="evidence" value="ECO:0007669"/>
    <property type="project" value="TreeGrafter"/>
</dbReference>
<name>A0A2M8ESG1_9BACT</name>
<evidence type="ECO:0000256" key="3">
    <source>
        <dbReference type="PROSITE-ProRule" id="PRU00339"/>
    </source>
</evidence>
<dbReference type="AlphaFoldDB" id="A0A2M8ESG1"/>
<keyword evidence="2 3" id="KW-0802">TPR repeat</keyword>
<sequence>MGIGYFGARIYAAEYFFKQSLDALAQNKGTETYNLQIRTISFNPYEDVYRQAYSQTNLALANALASKPDLSDQDRENISILIQQTIREGKAAVALNPGNVVNWENLVGIYRNLINFAQGADQWAIASLQQAIILDPTNPQLRLSLGGVYYALANYDEAIRFFQQAVDLKPNLANGHYNLAVAYREKREYAKAVGEMETTLSLVDVNSPDYQKAKSELEDLRAKLPAEEVTPTTTPTSEQELSVPQPLPSPVIKPPLQLPTQAAPEISPAPEPTP</sequence>
<dbReference type="GO" id="GO:0016020">
    <property type="term" value="C:membrane"/>
    <property type="evidence" value="ECO:0007669"/>
    <property type="project" value="TreeGrafter"/>
</dbReference>
<reference evidence="6" key="1">
    <citation type="submission" date="2017-09" db="EMBL/GenBank/DDBJ databases">
        <title>Depth-based differentiation of microbial function through sediment-hosted aquifers and enrichment of novel symbionts in the deep terrestrial subsurface.</title>
        <authorList>
            <person name="Probst A.J."/>
            <person name="Ladd B."/>
            <person name="Jarett J.K."/>
            <person name="Geller-Mcgrath D.E."/>
            <person name="Sieber C.M.K."/>
            <person name="Emerson J.B."/>
            <person name="Anantharaman K."/>
            <person name="Thomas B.C."/>
            <person name="Malmstrom R."/>
            <person name="Stieglmeier M."/>
            <person name="Klingl A."/>
            <person name="Woyke T."/>
            <person name="Ryan C.M."/>
            <person name="Banfield J.F."/>
        </authorList>
    </citation>
    <scope>NUCLEOTIDE SEQUENCE [LARGE SCALE GENOMIC DNA]</scope>
</reference>
<dbReference type="InterPro" id="IPR011990">
    <property type="entry name" value="TPR-like_helical_dom_sf"/>
</dbReference>
<evidence type="ECO:0000313" key="5">
    <source>
        <dbReference type="EMBL" id="PJC28039.1"/>
    </source>
</evidence>
<dbReference type="Proteomes" id="UP000229816">
    <property type="component" value="Unassembled WGS sequence"/>
</dbReference>
<dbReference type="InterPro" id="IPR019734">
    <property type="entry name" value="TPR_rpt"/>
</dbReference>